<keyword evidence="1" id="KW-0812">Transmembrane</keyword>
<proteinExistence type="predicted"/>
<feature type="transmembrane region" description="Helical" evidence="1">
    <location>
        <begin position="12"/>
        <end position="32"/>
    </location>
</feature>
<accession>A0ABV6HBW0</accession>
<protein>
    <submittedName>
        <fullName evidence="2">GAP family protein</fullName>
    </submittedName>
</protein>
<dbReference type="Proteomes" id="UP001589783">
    <property type="component" value="Unassembled WGS sequence"/>
</dbReference>
<evidence type="ECO:0000313" key="2">
    <source>
        <dbReference type="EMBL" id="MFC0316226.1"/>
    </source>
</evidence>
<keyword evidence="1" id="KW-0472">Membrane</keyword>
<comment type="caution">
    <text evidence="2">The sequence shown here is derived from an EMBL/GenBank/DDBJ whole genome shotgun (WGS) entry which is preliminary data.</text>
</comment>
<feature type="transmembrane region" description="Helical" evidence="1">
    <location>
        <begin position="195"/>
        <end position="214"/>
    </location>
</feature>
<evidence type="ECO:0000256" key="1">
    <source>
        <dbReference type="SAM" id="Phobius"/>
    </source>
</evidence>
<dbReference type="EMBL" id="JBHLWV010000027">
    <property type="protein sequence ID" value="MFC0316226.1"/>
    <property type="molecule type" value="Genomic_DNA"/>
</dbReference>
<name>A0ABV6HBW0_9ACTN</name>
<feature type="transmembrane region" description="Helical" evidence="1">
    <location>
        <begin position="72"/>
        <end position="89"/>
    </location>
</feature>
<sequence length="216" mass="21580">MNPVVGEILPMAVGVAISPMPIIAVILMLLGGSARTKGLGFAVGWLGGLIGATAVFIALGDAVDQTDEPGTAAGWIKIVLGIGLLLAGIKQFRADSKGTPAWLTAIEEMTWLKATALGVVLAAVNPKNLMLCAAAGVAIGSAGLATGPLVGAAGVFVVLASASVLAPVLAYLVAADALRRPLNAIKEWLDANNQAVMAVLFVVLGVVLIGKGLGGL</sequence>
<evidence type="ECO:0000313" key="3">
    <source>
        <dbReference type="Proteomes" id="UP001589783"/>
    </source>
</evidence>
<feature type="transmembrane region" description="Helical" evidence="1">
    <location>
        <begin position="153"/>
        <end position="174"/>
    </location>
</feature>
<dbReference type="RefSeq" id="WP_382365702.1">
    <property type="nucleotide sequence ID" value="NZ_JBHLWV010000027.1"/>
</dbReference>
<keyword evidence="3" id="KW-1185">Reference proteome</keyword>
<organism evidence="2 3">
    <name type="scientific">Gordonia phosphorivorans</name>
    <dbReference type="NCBI Taxonomy" id="1056982"/>
    <lineage>
        <taxon>Bacteria</taxon>
        <taxon>Bacillati</taxon>
        <taxon>Actinomycetota</taxon>
        <taxon>Actinomycetes</taxon>
        <taxon>Mycobacteriales</taxon>
        <taxon>Gordoniaceae</taxon>
        <taxon>Gordonia</taxon>
    </lineage>
</organism>
<gene>
    <name evidence="2" type="ORF">ACFFJD_15350</name>
</gene>
<dbReference type="InterPro" id="IPR021315">
    <property type="entry name" value="Gap/Sap"/>
</dbReference>
<reference evidence="2 3" key="1">
    <citation type="submission" date="2024-09" db="EMBL/GenBank/DDBJ databases">
        <authorList>
            <person name="Sun Q."/>
            <person name="Mori K."/>
        </authorList>
    </citation>
    <scope>NUCLEOTIDE SEQUENCE [LARGE SCALE GENOMIC DNA]</scope>
    <source>
        <strain evidence="2 3">CCM 7957</strain>
    </source>
</reference>
<keyword evidence="1" id="KW-1133">Transmembrane helix</keyword>
<dbReference type="Pfam" id="PF11139">
    <property type="entry name" value="SfLAP"/>
    <property type="match status" value="1"/>
</dbReference>
<feature type="transmembrane region" description="Helical" evidence="1">
    <location>
        <begin position="39"/>
        <end position="60"/>
    </location>
</feature>